<dbReference type="Proteomes" id="UP000078287">
    <property type="component" value="Unassembled WGS sequence"/>
</dbReference>
<comment type="subunit">
    <text evidence="3 7">Homodimer.</text>
</comment>
<comment type="similarity">
    <text evidence="2 7">Belongs to the PhoU family.</text>
</comment>
<comment type="function">
    <text evidence="7">Plays a role in the regulation of phosphate uptake.</text>
</comment>
<dbReference type="GO" id="GO:0006817">
    <property type="term" value="P:phosphate ion transport"/>
    <property type="evidence" value="ECO:0007669"/>
    <property type="project" value="UniProtKB-KW"/>
</dbReference>
<accession>A0A178MHX8</accession>
<dbReference type="InterPro" id="IPR038078">
    <property type="entry name" value="PhoU-like_sf"/>
</dbReference>
<dbReference type="GO" id="GO:0045936">
    <property type="term" value="P:negative regulation of phosphate metabolic process"/>
    <property type="evidence" value="ECO:0007669"/>
    <property type="project" value="InterPro"/>
</dbReference>
<dbReference type="OrthoDB" id="9814256at2"/>
<protein>
    <recommendedName>
        <fullName evidence="7">Phosphate-specific transport system accessory protein PhoU</fullName>
    </recommendedName>
</protein>
<evidence type="ECO:0000256" key="3">
    <source>
        <dbReference type="ARBA" id="ARBA00011738"/>
    </source>
</evidence>
<keyword evidence="4 7" id="KW-0813">Transport</keyword>
<evidence type="ECO:0000256" key="2">
    <source>
        <dbReference type="ARBA" id="ARBA00008107"/>
    </source>
</evidence>
<dbReference type="InterPro" id="IPR028366">
    <property type="entry name" value="PhoU"/>
</dbReference>
<dbReference type="RefSeq" id="WP_066783166.1">
    <property type="nucleotide sequence ID" value="NZ_LWQS01000033.1"/>
</dbReference>
<keyword evidence="5 7" id="KW-0963">Cytoplasm</keyword>
<organism evidence="9 10">
    <name type="scientific">Chloroflexus islandicus</name>
    <dbReference type="NCBI Taxonomy" id="1707952"/>
    <lineage>
        <taxon>Bacteria</taxon>
        <taxon>Bacillati</taxon>
        <taxon>Chloroflexota</taxon>
        <taxon>Chloroflexia</taxon>
        <taxon>Chloroflexales</taxon>
        <taxon>Chloroflexineae</taxon>
        <taxon>Chloroflexaceae</taxon>
        <taxon>Chloroflexus</taxon>
    </lineage>
</organism>
<comment type="subcellular location">
    <subcellularLocation>
        <location evidence="1 7">Cytoplasm</location>
    </subcellularLocation>
</comment>
<evidence type="ECO:0000256" key="1">
    <source>
        <dbReference type="ARBA" id="ARBA00004496"/>
    </source>
</evidence>
<gene>
    <name evidence="9" type="ORF">A6A03_08495</name>
</gene>
<dbReference type="PANTHER" id="PTHR42930">
    <property type="entry name" value="PHOSPHATE-SPECIFIC TRANSPORT SYSTEM ACCESSORY PROTEIN PHOU"/>
    <property type="match status" value="1"/>
</dbReference>
<evidence type="ECO:0000256" key="7">
    <source>
        <dbReference type="PIRNR" id="PIRNR003107"/>
    </source>
</evidence>
<dbReference type="STRING" id="1707952.A6A03_08495"/>
<dbReference type="InterPro" id="IPR026022">
    <property type="entry name" value="PhoU_dom"/>
</dbReference>
<sequence length="219" mass="24844">MVRERYIRQISALREDLLRMFSMVEQQLLRAIHCLETWDTVAAAQIIHDDRQIDEAWRALEESVIHVLATQQPVVASDLRLTSVVTAIAGELERIGDYANSIAKRVRRASRRAAFVAPPPQIHEMAQLALQMVNTSLEAFLRQDAELARSLTAYDERVDELEDTLRALIIADARQDPDRFEAAIDLLDMVHALERTADRATNIGERVIYLATNSQTTLN</sequence>
<feature type="domain" description="PhoU" evidence="8">
    <location>
        <begin position="17"/>
        <end position="106"/>
    </location>
</feature>
<reference evidence="9 10" key="1">
    <citation type="submission" date="2016-04" db="EMBL/GenBank/DDBJ databases">
        <title>Chloroflexus islandicus sp. nov., a thermophilic filamentous anoxygenic phototrophic bacterium from geyser Strokkur (Iceland).</title>
        <authorList>
            <person name="Gaisin V.A."/>
            <person name="Kalashnikov A.M."/>
            <person name="Sukhacheva M.V."/>
            <person name="Grouzdev D.S."/>
            <person name="Ivanov T.M."/>
            <person name="Kuznetsov B."/>
            <person name="Gorlenko V.M."/>
        </authorList>
    </citation>
    <scope>NUCLEOTIDE SEQUENCE [LARGE SCALE GENOMIC DNA]</scope>
    <source>
        <strain evidence="10">isl-2</strain>
    </source>
</reference>
<dbReference type="FunFam" id="1.20.58.220:FF:000004">
    <property type="entry name" value="Phosphate-specific transport system accessory protein PhoU"/>
    <property type="match status" value="1"/>
</dbReference>
<dbReference type="EMBL" id="LWQS01000033">
    <property type="protein sequence ID" value="OAN48219.1"/>
    <property type="molecule type" value="Genomic_DNA"/>
</dbReference>
<dbReference type="AlphaFoldDB" id="A0A178MHX8"/>
<proteinExistence type="inferred from homology"/>
<dbReference type="GO" id="GO:0005737">
    <property type="term" value="C:cytoplasm"/>
    <property type="evidence" value="ECO:0007669"/>
    <property type="project" value="UniProtKB-SubCell"/>
</dbReference>
<evidence type="ECO:0000256" key="6">
    <source>
        <dbReference type="ARBA" id="ARBA00022592"/>
    </source>
</evidence>
<evidence type="ECO:0000256" key="5">
    <source>
        <dbReference type="ARBA" id="ARBA00022490"/>
    </source>
</evidence>
<feature type="domain" description="PhoU" evidence="8">
    <location>
        <begin position="122"/>
        <end position="207"/>
    </location>
</feature>
<evidence type="ECO:0000313" key="9">
    <source>
        <dbReference type="EMBL" id="OAN48219.1"/>
    </source>
</evidence>
<dbReference type="GO" id="GO:0030643">
    <property type="term" value="P:intracellular phosphate ion homeostasis"/>
    <property type="evidence" value="ECO:0007669"/>
    <property type="project" value="InterPro"/>
</dbReference>
<comment type="caution">
    <text evidence="9">The sequence shown here is derived from an EMBL/GenBank/DDBJ whole genome shotgun (WGS) entry which is preliminary data.</text>
</comment>
<dbReference type="NCBIfam" id="TIGR02135">
    <property type="entry name" value="phoU_full"/>
    <property type="match status" value="1"/>
</dbReference>
<keyword evidence="6 7" id="KW-0592">Phosphate transport</keyword>
<evidence type="ECO:0000313" key="10">
    <source>
        <dbReference type="Proteomes" id="UP000078287"/>
    </source>
</evidence>
<keyword evidence="10" id="KW-1185">Reference proteome</keyword>
<dbReference type="PIRSF" id="PIRSF003107">
    <property type="entry name" value="PhoU"/>
    <property type="match status" value="1"/>
</dbReference>
<name>A0A178MHX8_9CHLR</name>
<dbReference type="Pfam" id="PF01895">
    <property type="entry name" value="PhoU"/>
    <property type="match status" value="2"/>
</dbReference>
<dbReference type="Gene3D" id="1.20.58.220">
    <property type="entry name" value="Phosphate transport system protein phou homolog 2, domain 2"/>
    <property type="match status" value="1"/>
</dbReference>
<evidence type="ECO:0000259" key="8">
    <source>
        <dbReference type="Pfam" id="PF01895"/>
    </source>
</evidence>
<evidence type="ECO:0000256" key="4">
    <source>
        <dbReference type="ARBA" id="ARBA00022448"/>
    </source>
</evidence>
<dbReference type="SUPFAM" id="SSF109755">
    <property type="entry name" value="PhoU-like"/>
    <property type="match status" value="1"/>
</dbReference>
<dbReference type="PANTHER" id="PTHR42930:SF3">
    <property type="entry name" value="PHOSPHATE-SPECIFIC TRANSPORT SYSTEM ACCESSORY PROTEIN PHOU"/>
    <property type="match status" value="1"/>
</dbReference>